<evidence type="ECO:0000313" key="15">
    <source>
        <dbReference type="Proteomes" id="UP000178379"/>
    </source>
</evidence>
<dbReference type="GO" id="GO:0022857">
    <property type="term" value="F:transmembrane transporter activity"/>
    <property type="evidence" value="ECO:0007669"/>
    <property type="project" value="InterPro"/>
</dbReference>
<keyword evidence="9 12" id="KW-0653">Protein transport</keyword>
<comment type="similarity">
    <text evidence="3 12">Belongs to the ExbD/TolR family.</text>
</comment>
<dbReference type="Proteomes" id="UP000178379">
    <property type="component" value="Unassembled WGS sequence"/>
</dbReference>
<organism evidence="14 15">
    <name type="scientific">Candidatus Muproteobacteria bacterium RBG_16_62_13</name>
    <dbReference type="NCBI Taxonomy" id="1817756"/>
    <lineage>
        <taxon>Bacteria</taxon>
        <taxon>Pseudomonadati</taxon>
        <taxon>Pseudomonadota</taxon>
        <taxon>Candidatus Muproteobacteria</taxon>
    </lineage>
</organism>
<keyword evidence="7" id="KW-0997">Cell inner membrane</keyword>
<gene>
    <name evidence="14" type="ORF">A2140_08640</name>
</gene>
<sequence>MSEINVTPLVDVMLVLLVIFIVTAPLLIQAVPVELPKTAATRSVAPLRNLPVSINRNGQVFLDRKALATDALEDELRRHKNADGELNILIQADRAVDFGTVAQVMAAVQRAGITRVSVVTVAR</sequence>
<keyword evidence="5 12" id="KW-0813">Transport</keyword>
<evidence type="ECO:0000313" key="14">
    <source>
        <dbReference type="EMBL" id="OGI38532.1"/>
    </source>
</evidence>
<name>A0A1F6T023_9PROT</name>
<evidence type="ECO:0000256" key="6">
    <source>
        <dbReference type="ARBA" id="ARBA00022475"/>
    </source>
</evidence>
<evidence type="ECO:0000256" key="10">
    <source>
        <dbReference type="ARBA" id="ARBA00022989"/>
    </source>
</evidence>
<protein>
    <recommendedName>
        <fullName evidence="16">Biopolymer transporter ExbD</fullName>
    </recommendedName>
</protein>
<dbReference type="PANTHER" id="PTHR30558">
    <property type="entry name" value="EXBD MEMBRANE COMPONENT OF PMF-DRIVEN MACROMOLECULE IMPORT SYSTEM"/>
    <property type="match status" value="1"/>
</dbReference>
<evidence type="ECO:0000256" key="9">
    <source>
        <dbReference type="ARBA" id="ARBA00022927"/>
    </source>
</evidence>
<dbReference type="Gene3D" id="3.30.420.270">
    <property type="match status" value="1"/>
</dbReference>
<dbReference type="InterPro" id="IPR003400">
    <property type="entry name" value="ExbD"/>
</dbReference>
<comment type="caution">
    <text evidence="14">The sequence shown here is derived from an EMBL/GenBank/DDBJ whole genome shotgun (WGS) entry which is preliminary data.</text>
</comment>
<comment type="subcellular location">
    <subcellularLocation>
        <location evidence="2">Cell inner membrane</location>
        <topology evidence="2">Single-pass type II membrane protein</topology>
    </subcellularLocation>
    <subcellularLocation>
        <location evidence="12">Cell membrane</location>
        <topology evidence="12">Single-pass type II membrane protein</topology>
    </subcellularLocation>
</comment>
<dbReference type="GO" id="GO:0005886">
    <property type="term" value="C:plasma membrane"/>
    <property type="evidence" value="ECO:0007669"/>
    <property type="project" value="UniProtKB-SubCell"/>
</dbReference>
<proteinExistence type="inferred from homology"/>
<evidence type="ECO:0000256" key="2">
    <source>
        <dbReference type="ARBA" id="ARBA00004249"/>
    </source>
</evidence>
<evidence type="ECO:0000256" key="11">
    <source>
        <dbReference type="ARBA" id="ARBA00023136"/>
    </source>
</evidence>
<dbReference type="STRING" id="1817756.A2140_08640"/>
<evidence type="ECO:0000256" key="8">
    <source>
        <dbReference type="ARBA" id="ARBA00022692"/>
    </source>
</evidence>
<evidence type="ECO:0000256" key="3">
    <source>
        <dbReference type="ARBA" id="ARBA00005811"/>
    </source>
</evidence>
<reference evidence="14 15" key="1">
    <citation type="journal article" date="2016" name="Nat. Commun.">
        <title>Thousands of microbial genomes shed light on interconnected biogeochemical processes in an aquifer system.</title>
        <authorList>
            <person name="Anantharaman K."/>
            <person name="Brown C.T."/>
            <person name="Hug L.A."/>
            <person name="Sharon I."/>
            <person name="Castelle C.J."/>
            <person name="Probst A.J."/>
            <person name="Thomas B.C."/>
            <person name="Singh A."/>
            <person name="Wilkins M.J."/>
            <person name="Karaoz U."/>
            <person name="Brodie E.L."/>
            <person name="Williams K.H."/>
            <person name="Hubbard S.S."/>
            <person name="Banfield J.F."/>
        </authorList>
    </citation>
    <scope>NUCLEOTIDE SEQUENCE [LARGE SCALE GENOMIC DNA]</scope>
</reference>
<dbReference type="AlphaFoldDB" id="A0A1F6T023"/>
<keyword evidence="10 13" id="KW-1133">Transmembrane helix</keyword>
<keyword evidence="11 13" id="KW-0472">Membrane</keyword>
<keyword evidence="8 12" id="KW-0812">Transmembrane</keyword>
<dbReference type="GO" id="GO:0015031">
    <property type="term" value="P:protein transport"/>
    <property type="evidence" value="ECO:0007669"/>
    <property type="project" value="UniProtKB-KW"/>
</dbReference>
<comment type="function">
    <text evidence="1">Involved in the TonB-dependent energy-dependent transport of various receptor-bound substrates.</text>
</comment>
<keyword evidence="6" id="KW-1003">Cell membrane</keyword>
<evidence type="ECO:0000256" key="12">
    <source>
        <dbReference type="RuleBase" id="RU003879"/>
    </source>
</evidence>
<dbReference type="EMBL" id="MFSQ01000120">
    <property type="protein sequence ID" value="OGI38532.1"/>
    <property type="molecule type" value="Genomic_DNA"/>
</dbReference>
<feature type="transmembrane region" description="Helical" evidence="13">
    <location>
        <begin position="12"/>
        <end position="33"/>
    </location>
</feature>
<dbReference type="Pfam" id="PF02472">
    <property type="entry name" value="ExbD"/>
    <property type="match status" value="1"/>
</dbReference>
<dbReference type="PANTHER" id="PTHR30558:SF12">
    <property type="entry name" value="BIOPOLYMER TRANSPORT PROTEIN EXBD"/>
    <property type="match status" value="1"/>
</dbReference>
<evidence type="ECO:0000256" key="1">
    <source>
        <dbReference type="ARBA" id="ARBA00003540"/>
    </source>
</evidence>
<evidence type="ECO:0008006" key="16">
    <source>
        <dbReference type="Google" id="ProtNLM"/>
    </source>
</evidence>
<evidence type="ECO:0000256" key="7">
    <source>
        <dbReference type="ARBA" id="ARBA00022519"/>
    </source>
</evidence>
<accession>A0A1F6T023</accession>
<evidence type="ECO:0000256" key="4">
    <source>
        <dbReference type="ARBA" id="ARBA00011471"/>
    </source>
</evidence>
<comment type="subunit">
    <text evidence="4">The accessory proteins ExbB and ExbD seem to form a complex with TonB.</text>
</comment>
<evidence type="ECO:0000256" key="13">
    <source>
        <dbReference type="SAM" id="Phobius"/>
    </source>
</evidence>
<evidence type="ECO:0000256" key="5">
    <source>
        <dbReference type="ARBA" id="ARBA00022448"/>
    </source>
</evidence>